<keyword evidence="2" id="KW-1185">Reference proteome</keyword>
<dbReference type="InterPro" id="IPR023214">
    <property type="entry name" value="HAD_sf"/>
</dbReference>
<gene>
    <name evidence="1" type="ORF">BN873_610023</name>
</gene>
<dbReference type="SUPFAM" id="SSF56784">
    <property type="entry name" value="HAD-like"/>
    <property type="match status" value="1"/>
</dbReference>
<evidence type="ECO:0000313" key="1">
    <source>
        <dbReference type="EMBL" id="CDI03626.1"/>
    </source>
</evidence>
<reference evidence="1" key="2">
    <citation type="submission" date="2014-03" db="EMBL/GenBank/DDBJ databases">
        <title>Candidatus Competibacter-lineage genomes retrieved from metagenomes reveal functional metabolic diversity.</title>
        <authorList>
            <person name="McIlroy S.J."/>
            <person name="Albertsen M."/>
            <person name="Andresen E.K."/>
            <person name="Saunders A.M."/>
            <person name="Kristiansen R."/>
            <person name="Stokholm-Bjerregaard M."/>
            <person name="Nielsen K.L."/>
            <person name="Nielsen P.H."/>
        </authorList>
    </citation>
    <scope>NUCLEOTIDE SEQUENCE</scope>
    <source>
        <strain evidence="1">Run_A_D11</strain>
    </source>
</reference>
<sequence>MSRLILFLDLDDTILQTAPKCPPGEPLIPAAVDRAGRALSFMSQGQQRLFDWWAEQATIIPVTGRTDDALARVLIPFTSWRITHHGAVIRQPDGQLPPWWHEEIAPCLSAAQPLLQQLAEQLGVDAVAGGYRVSQHRIEQQLTYLSIKADGDGDALTRVRKRLEAEGLPPTVALHHNGSNLALMVRAAQKHHAVQRVIQELAKDGPVLSIGAGDSLTDLPFLRLCDFALVPKDSQIQRETWGAYQP</sequence>
<comment type="caution">
    <text evidence="1">The sequence shown here is derived from an EMBL/GenBank/DDBJ whole genome shotgun (WGS) entry which is preliminary data.</text>
</comment>
<accession>W6M6V2</accession>
<dbReference type="InterPro" id="IPR036412">
    <property type="entry name" value="HAD-like_sf"/>
</dbReference>
<dbReference type="RefSeq" id="WP_048674466.1">
    <property type="nucleotide sequence ID" value="NZ_CBTJ020000071.1"/>
</dbReference>
<dbReference type="InterPro" id="IPR024197">
    <property type="entry name" value="TPP-like"/>
</dbReference>
<protein>
    <recommendedName>
        <fullName evidence="3">Sucrose phosphatase-like domain-containing protein</fullName>
    </recommendedName>
</protein>
<organism evidence="1 2">
    <name type="scientific">Candidatus Competibacter denitrificans Run_A_D11</name>
    <dbReference type="NCBI Taxonomy" id="1400863"/>
    <lineage>
        <taxon>Bacteria</taxon>
        <taxon>Pseudomonadati</taxon>
        <taxon>Pseudomonadota</taxon>
        <taxon>Gammaproteobacteria</taxon>
        <taxon>Candidatus Competibacteraceae</taxon>
        <taxon>Candidatus Competibacter</taxon>
    </lineage>
</organism>
<reference evidence="1" key="1">
    <citation type="submission" date="2013-07" db="EMBL/GenBank/DDBJ databases">
        <authorList>
            <person name="McIlroy S."/>
        </authorList>
    </citation>
    <scope>NUCLEOTIDE SEQUENCE [LARGE SCALE GENOMIC DNA]</scope>
    <source>
        <strain evidence="1">Run_A_D11</strain>
    </source>
</reference>
<dbReference type="STRING" id="1400863.BN873_610023"/>
<dbReference type="AlphaFoldDB" id="W6M6V2"/>
<dbReference type="OrthoDB" id="8746852at2"/>
<dbReference type="Proteomes" id="UP000035760">
    <property type="component" value="Unassembled WGS sequence"/>
</dbReference>
<proteinExistence type="predicted"/>
<name>W6M6V2_9GAMM</name>
<dbReference type="EMBL" id="CBTJ020000071">
    <property type="protein sequence ID" value="CDI03626.1"/>
    <property type="molecule type" value="Genomic_DNA"/>
</dbReference>
<dbReference type="Gene3D" id="3.40.50.1000">
    <property type="entry name" value="HAD superfamily/HAD-like"/>
    <property type="match status" value="2"/>
</dbReference>
<evidence type="ECO:0000313" key="2">
    <source>
        <dbReference type="Proteomes" id="UP000035760"/>
    </source>
</evidence>
<dbReference type="PIRSF" id="PIRSF030802">
    <property type="entry name" value="UCP030802"/>
    <property type="match status" value="1"/>
</dbReference>
<evidence type="ECO:0008006" key="3">
    <source>
        <dbReference type="Google" id="ProtNLM"/>
    </source>
</evidence>
<dbReference type="Gene3D" id="3.30.980.20">
    <property type="entry name" value="Putative mannosyl-3-phosphoglycerate phosphatase, domain 2"/>
    <property type="match status" value="1"/>
</dbReference>